<evidence type="ECO:0000313" key="3">
    <source>
        <dbReference type="Proteomes" id="UP000219642"/>
    </source>
</evidence>
<keyword evidence="1" id="KW-1133">Transmembrane helix</keyword>
<sequence>MAEVMSKNTINNLFLILFLIWLTLYLFCTEIPYIKAFKPDDIRIPLNVFFAVVALVITYVDRYLHYQPLQEKPSQLPETKGLFLPLGLAILPVTSSLTDLGYASPKNIFIPSFALLMLGGLTMVEAAFICNFQQNRKFALLFITHILFACIFISAALLYLRSQQT</sequence>
<reference evidence="2 3" key="1">
    <citation type="submission" date="2017-06" db="EMBL/GenBank/DDBJ databases">
        <title>Draft genome sequence of nitrogen-fixing Kosakonia pseudosacchari strain NN143 isolated from sugarcane roots.</title>
        <authorList>
            <person name="Li Y."/>
            <person name="Li S."/>
            <person name="Lin L."/>
            <person name="Wu X."/>
            <person name="Yang L."/>
            <person name="Li Y."/>
            <person name="An Q."/>
        </authorList>
    </citation>
    <scope>NUCLEOTIDE SEQUENCE [LARGE SCALE GENOMIC DNA]</scope>
    <source>
        <strain evidence="2 3">NN143</strain>
    </source>
</reference>
<feature type="transmembrane region" description="Helical" evidence="1">
    <location>
        <begin position="82"/>
        <end position="102"/>
    </location>
</feature>
<feature type="transmembrane region" description="Helical" evidence="1">
    <location>
        <begin position="44"/>
        <end position="61"/>
    </location>
</feature>
<accession>A0ABX4IXK5</accession>
<feature type="transmembrane region" description="Helical" evidence="1">
    <location>
        <begin position="138"/>
        <end position="160"/>
    </location>
</feature>
<keyword evidence="1" id="KW-0812">Transmembrane</keyword>
<name>A0ABX4IXK5_9ENTR</name>
<dbReference type="RefSeq" id="WP_097399651.1">
    <property type="nucleotide sequence ID" value="NZ_CP158850.1"/>
</dbReference>
<protein>
    <submittedName>
        <fullName evidence="2">Uncharacterized protein</fullName>
    </submittedName>
</protein>
<gene>
    <name evidence="2" type="ORF">BK796_02345</name>
</gene>
<organism evidence="2 3">
    <name type="scientific">Kosakonia pseudosacchari</name>
    <dbReference type="NCBI Taxonomy" id="1646340"/>
    <lineage>
        <taxon>Bacteria</taxon>
        <taxon>Pseudomonadati</taxon>
        <taxon>Pseudomonadota</taxon>
        <taxon>Gammaproteobacteria</taxon>
        <taxon>Enterobacterales</taxon>
        <taxon>Enterobacteriaceae</taxon>
        <taxon>Kosakonia</taxon>
    </lineage>
</organism>
<dbReference type="Proteomes" id="UP000219642">
    <property type="component" value="Unassembled WGS sequence"/>
</dbReference>
<proteinExistence type="predicted"/>
<feature type="transmembrane region" description="Helical" evidence="1">
    <location>
        <begin position="108"/>
        <end position="131"/>
    </location>
</feature>
<comment type="caution">
    <text evidence="2">The sequence shown here is derived from an EMBL/GenBank/DDBJ whole genome shotgun (WGS) entry which is preliminary data.</text>
</comment>
<evidence type="ECO:0000313" key="2">
    <source>
        <dbReference type="EMBL" id="PDO90426.1"/>
    </source>
</evidence>
<keyword evidence="1" id="KW-0472">Membrane</keyword>
<dbReference type="EMBL" id="NITV01000001">
    <property type="protein sequence ID" value="PDO90426.1"/>
    <property type="molecule type" value="Genomic_DNA"/>
</dbReference>
<keyword evidence="3" id="KW-1185">Reference proteome</keyword>
<evidence type="ECO:0000256" key="1">
    <source>
        <dbReference type="SAM" id="Phobius"/>
    </source>
</evidence>